<keyword evidence="3" id="KW-0804">Transcription</keyword>
<evidence type="ECO:0000256" key="2">
    <source>
        <dbReference type="ARBA" id="ARBA00023125"/>
    </source>
</evidence>
<dbReference type="EMBL" id="JAODYH010000004">
    <property type="protein sequence ID" value="MCT9810765.1"/>
    <property type="molecule type" value="Genomic_DNA"/>
</dbReference>
<dbReference type="PROSITE" id="PS50995">
    <property type="entry name" value="HTH_MARR_2"/>
    <property type="match status" value="1"/>
</dbReference>
<dbReference type="Gene3D" id="1.10.10.10">
    <property type="entry name" value="Winged helix-like DNA-binding domain superfamily/Winged helix DNA-binding domain"/>
    <property type="match status" value="1"/>
</dbReference>
<dbReference type="SMART" id="SM00347">
    <property type="entry name" value="HTH_MARR"/>
    <property type="match status" value="1"/>
</dbReference>
<gene>
    <name evidence="5" type="ORF">N0K08_08970</name>
</gene>
<dbReference type="Proteomes" id="UP001525968">
    <property type="component" value="Unassembled WGS sequence"/>
</dbReference>
<proteinExistence type="predicted"/>
<dbReference type="InterPro" id="IPR036388">
    <property type="entry name" value="WH-like_DNA-bd_sf"/>
</dbReference>
<name>A0ABT2PJU6_9BURK</name>
<reference evidence="5 6" key="1">
    <citation type="submission" date="2022-09" db="EMBL/GenBank/DDBJ databases">
        <title>Draft genome of isolate Be4.</title>
        <authorList>
            <person name="Sanchez-Castro I."/>
            <person name="Martinez-Rodriguez P."/>
            <person name="Descostes M."/>
            <person name="Merroun M."/>
        </authorList>
    </citation>
    <scope>NUCLEOTIDE SEQUENCE [LARGE SCALE GENOMIC DNA]</scope>
    <source>
        <strain evidence="5 6">Be4</strain>
    </source>
</reference>
<keyword evidence="1" id="KW-0805">Transcription regulation</keyword>
<dbReference type="Pfam" id="PF01047">
    <property type="entry name" value="MarR"/>
    <property type="match status" value="1"/>
</dbReference>
<feature type="domain" description="HTH marR-type" evidence="4">
    <location>
        <begin position="19"/>
        <end position="152"/>
    </location>
</feature>
<evidence type="ECO:0000256" key="1">
    <source>
        <dbReference type="ARBA" id="ARBA00023015"/>
    </source>
</evidence>
<dbReference type="PANTHER" id="PTHR42756:SF1">
    <property type="entry name" value="TRANSCRIPTIONAL REPRESSOR OF EMRAB OPERON"/>
    <property type="match status" value="1"/>
</dbReference>
<keyword evidence="6" id="KW-1185">Reference proteome</keyword>
<evidence type="ECO:0000256" key="3">
    <source>
        <dbReference type="ARBA" id="ARBA00023163"/>
    </source>
</evidence>
<dbReference type="RefSeq" id="WP_261499896.1">
    <property type="nucleotide sequence ID" value="NZ_JAODYH010000004.1"/>
</dbReference>
<evidence type="ECO:0000259" key="4">
    <source>
        <dbReference type="PROSITE" id="PS50995"/>
    </source>
</evidence>
<sequence>MQTNFAENPVTVPGLDQARSRFGLLLGRVFRQWRRQVDLSFKDLGLSDATRAPLLALYTHGAALRQKDLADALSLESSSLVRVLAQLRQAQLVDWECDPADRRTKCIALTARGRETAALILVKSLEIEQAILADLTTQEQDVTRRVLEKISTRFTTL</sequence>
<accession>A0ABT2PJU6</accession>
<dbReference type="InterPro" id="IPR000835">
    <property type="entry name" value="HTH_MarR-typ"/>
</dbReference>
<dbReference type="PRINTS" id="PR00598">
    <property type="entry name" value="HTHMARR"/>
</dbReference>
<dbReference type="PANTHER" id="PTHR42756">
    <property type="entry name" value="TRANSCRIPTIONAL REGULATOR, MARR"/>
    <property type="match status" value="1"/>
</dbReference>
<protein>
    <submittedName>
        <fullName evidence="5">MarR family transcriptional regulator</fullName>
    </submittedName>
</protein>
<keyword evidence="2" id="KW-0238">DNA-binding</keyword>
<comment type="caution">
    <text evidence="5">The sequence shown here is derived from an EMBL/GenBank/DDBJ whole genome shotgun (WGS) entry which is preliminary data.</text>
</comment>
<evidence type="ECO:0000313" key="6">
    <source>
        <dbReference type="Proteomes" id="UP001525968"/>
    </source>
</evidence>
<organism evidence="5 6">
    <name type="scientific">Acidovorax bellezanensis</name>
    <dbReference type="NCBI Taxonomy" id="2976702"/>
    <lineage>
        <taxon>Bacteria</taxon>
        <taxon>Pseudomonadati</taxon>
        <taxon>Pseudomonadota</taxon>
        <taxon>Betaproteobacteria</taxon>
        <taxon>Burkholderiales</taxon>
        <taxon>Comamonadaceae</taxon>
        <taxon>Acidovorax</taxon>
    </lineage>
</organism>
<dbReference type="InterPro" id="IPR036390">
    <property type="entry name" value="WH_DNA-bd_sf"/>
</dbReference>
<dbReference type="SUPFAM" id="SSF46785">
    <property type="entry name" value="Winged helix' DNA-binding domain"/>
    <property type="match status" value="1"/>
</dbReference>
<evidence type="ECO:0000313" key="5">
    <source>
        <dbReference type="EMBL" id="MCT9810765.1"/>
    </source>
</evidence>